<dbReference type="PANTHER" id="PTHR21443:SF0">
    <property type="entry name" value="CONSERVED OLIGOMERIC GOLGI COMPLEX SUBUNIT 7"/>
    <property type="match status" value="1"/>
</dbReference>
<dbReference type="InterPro" id="IPR029058">
    <property type="entry name" value="AB_hydrolase_fold"/>
</dbReference>
<keyword evidence="9" id="KW-0175">Coiled coil</keyword>
<keyword evidence="7" id="KW-0472">Membrane</keyword>
<comment type="similarity">
    <text evidence="2">Belongs to the COG7 family.</text>
</comment>
<keyword evidence="5" id="KW-0653">Protein transport</keyword>
<dbReference type="GO" id="GO:0007030">
    <property type="term" value="P:Golgi organization"/>
    <property type="evidence" value="ECO:0007669"/>
    <property type="project" value="TreeGrafter"/>
</dbReference>
<sequence>MNSFKGARTRSEERGVGWIYYQIIKTQNILETALDTSVLKLKGAALQQDESKSEEFLEVEPFYPYEKSNILRNTWDALKFSYARRLVRLANSDNKTFRIKAVKQLARVRNLDKWHCALLANMIDPRTAVGLARSGEADDRLFMEPPLRYHNYNRDMIMNAMREFLISLFEKSQHPCMGYFLSKAFVYEHDNAHIVDHDSSTLELSKFIQNESDVLLKCLESLLHHSTIQRHSRDIVDLNGLPLLMEIHNRYKNNLNITTKLCQIISYMSCDRSLLQPMHKSGWIGVLSAWINHDDIRVSVPAARALANLDVDNDAVYTRHLYLLYPVFRTAKDQDLDVVFVHGLLGGVFYTWRQRKNDFNVMSIIGKKKKKESILPDNSLDNHLKKTAKGFLRELKEKMELDEVCREFEVVCDDIPTNTNVDADSCYTCKGEDLKNDSDEYTLCWPKDWLPEDCQNLRILGINYDTSLSMWAPICPAEKVKFTLEERSEDFLEKLLETGLGNKPIVWITHSMGGLIVKKILCNAFESEDPKTRNVCLNTKGIVFYSTPHYGSRLANLSQATALLLWPSVEVQELRQNAPQLKIIHEKFLDIVQSVPMKIVTFVETKATVVTAMKFNFLLVESQSGNPGIGEYFEVPQDHLGICKPITRYSFLYQKDISSFSNDDFDTKGWINDILKNSETRKEVSHVNLTELNHTMSMVMKLQLYVQQVNNALEETSQQVLASLPKIMRDTKNLQQEALVLKEKMANVREEIEKIERDTGESINIVERLDFLKNMLDVAKQGLHESDNWTVLVNDLEEVFDSKNVETICTKIVGMQNSLKLLVNVADYEDRKLQLEGLKNRLEAIVSPDIVKAFNTNNIEQAQFYVRIFASIGRLPQLIKYYHKCQKDTLVKYWRKQLEDEQGETIVEWLRNYYGVLLSNWRSQYRWFNQVFPNESALNALIDIYADALSSLDPSLNECIDAALKQIPEKLPFLFDVKQTTKQFAENLLDVMEQTLQGKIRNSERLDKLLKSIYSHLTIYVNKYAAYEQANLMKQLSTLNCMKDELPDTIQALGLSITSVIDMATAAKSRCQNITEDCGFCGLLIALRAFLLGYADFYRVALRQIDRSKKPEEDWNTFQLCLSLLQNTGDVLLKLQHLEKDLTNGVLELTQKGPQTFIEYKYLLLSETDLKEFNSLVKCVTEGTQLSLLDHVTTEFNKLCADIHHTTYQVVFAPISLHLDTVQSSRTWAQFANSSLHNSDLPDYSLTPQEYITQIGQYLMTLPQHLEPFLFRDNPSLSCALKAVDQEYSNAVDGEGALASVFLKIVARGTCNGFCDRILSICELSQPASRQLAHDINYLNNILEELGISLTDNLQQLSVLLKIPPDQYQSQSSGFSARNGDTYGEVLHTSKYRGINIITQFYLITKDHVSSCIKETLSTNQ</sequence>
<keyword evidence="6" id="KW-0333">Golgi apparatus</keyword>
<reference evidence="10 11" key="1">
    <citation type="journal article" date="2023" name="Insect Mol. Biol.">
        <title>Genome sequencing provides insights into the evolution of gene families encoding plant cell wall-degrading enzymes in longhorned beetles.</title>
        <authorList>
            <person name="Shin N.R."/>
            <person name="Okamura Y."/>
            <person name="Kirsch R."/>
            <person name="Pauchet Y."/>
        </authorList>
    </citation>
    <scope>NUCLEOTIDE SEQUENCE [LARGE SCALE GENOMIC DNA]</scope>
    <source>
        <strain evidence="10">EAD_L_NR</strain>
    </source>
</reference>
<dbReference type="SUPFAM" id="SSF48371">
    <property type="entry name" value="ARM repeat"/>
    <property type="match status" value="1"/>
</dbReference>
<protein>
    <recommendedName>
        <fullName evidence="3">Conserved oligomeric Golgi complex subunit 7</fullName>
    </recommendedName>
    <alternativeName>
        <fullName evidence="8">Component of oligomeric Golgi complex 7</fullName>
    </alternativeName>
</protein>
<dbReference type="GO" id="GO:0000139">
    <property type="term" value="C:Golgi membrane"/>
    <property type="evidence" value="ECO:0007669"/>
    <property type="project" value="UniProtKB-SubCell"/>
</dbReference>
<dbReference type="GO" id="GO:0017119">
    <property type="term" value="C:Golgi transport complex"/>
    <property type="evidence" value="ECO:0007669"/>
    <property type="project" value="InterPro"/>
</dbReference>
<evidence type="ECO:0000313" key="11">
    <source>
        <dbReference type="Proteomes" id="UP001159042"/>
    </source>
</evidence>
<keyword evidence="4" id="KW-0813">Transport</keyword>
<dbReference type="PANTHER" id="PTHR21443">
    <property type="entry name" value="CONSERVED OLIGOMERIC GOLGI COMPLEX COMPONENT 7"/>
    <property type="match status" value="1"/>
</dbReference>
<evidence type="ECO:0000256" key="8">
    <source>
        <dbReference type="ARBA" id="ARBA00031345"/>
    </source>
</evidence>
<dbReference type="InterPro" id="IPR019335">
    <property type="entry name" value="COG7"/>
</dbReference>
<dbReference type="Pfam" id="PF10191">
    <property type="entry name" value="COG7"/>
    <property type="match status" value="1"/>
</dbReference>
<dbReference type="SUPFAM" id="SSF53474">
    <property type="entry name" value="alpha/beta-Hydrolases"/>
    <property type="match status" value="1"/>
</dbReference>
<evidence type="ECO:0000313" key="10">
    <source>
        <dbReference type="EMBL" id="KAJ8921778.1"/>
    </source>
</evidence>
<evidence type="ECO:0000256" key="9">
    <source>
        <dbReference type="SAM" id="Coils"/>
    </source>
</evidence>
<dbReference type="SUPFAM" id="SSF74788">
    <property type="entry name" value="Cullin repeat-like"/>
    <property type="match status" value="1"/>
</dbReference>
<organism evidence="10 11">
    <name type="scientific">Exocentrus adspersus</name>
    <dbReference type="NCBI Taxonomy" id="1586481"/>
    <lineage>
        <taxon>Eukaryota</taxon>
        <taxon>Metazoa</taxon>
        <taxon>Ecdysozoa</taxon>
        <taxon>Arthropoda</taxon>
        <taxon>Hexapoda</taxon>
        <taxon>Insecta</taxon>
        <taxon>Pterygota</taxon>
        <taxon>Neoptera</taxon>
        <taxon>Endopterygota</taxon>
        <taxon>Coleoptera</taxon>
        <taxon>Polyphaga</taxon>
        <taxon>Cucujiformia</taxon>
        <taxon>Chrysomeloidea</taxon>
        <taxon>Cerambycidae</taxon>
        <taxon>Lamiinae</taxon>
        <taxon>Acanthocinini</taxon>
        <taxon>Exocentrus</taxon>
    </lineage>
</organism>
<evidence type="ECO:0000256" key="7">
    <source>
        <dbReference type="ARBA" id="ARBA00023136"/>
    </source>
</evidence>
<evidence type="ECO:0000256" key="5">
    <source>
        <dbReference type="ARBA" id="ARBA00022927"/>
    </source>
</evidence>
<dbReference type="EMBL" id="JANEYG010000008">
    <property type="protein sequence ID" value="KAJ8921778.1"/>
    <property type="molecule type" value="Genomic_DNA"/>
</dbReference>
<keyword evidence="11" id="KW-1185">Reference proteome</keyword>
<evidence type="ECO:0000256" key="1">
    <source>
        <dbReference type="ARBA" id="ARBA00004395"/>
    </source>
</evidence>
<evidence type="ECO:0000256" key="3">
    <source>
        <dbReference type="ARBA" id="ARBA00020984"/>
    </source>
</evidence>
<accession>A0AAV8W5L9</accession>
<dbReference type="InterPro" id="IPR016159">
    <property type="entry name" value="Cullin_repeat-like_dom_sf"/>
</dbReference>
<evidence type="ECO:0000256" key="2">
    <source>
        <dbReference type="ARBA" id="ARBA00005831"/>
    </source>
</evidence>
<comment type="caution">
    <text evidence="10">The sequence shown here is derived from an EMBL/GenBank/DDBJ whole genome shotgun (WGS) entry which is preliminary data.</text>
</comment>
<proteinExistence type="inferred from homology"/>
<dbReference type="Gene3D" id="3.40.50.1820">
    <property type="entry name" value="alpha/beta hydrolase"/>
    <property type="match status" value="1"/>
</dbReference>
<dbReference type="InterPro" id="IPR016024">
    <property type="entry name" value="ARM-type_fold"/>
</dbReference>
<dbReference type="Proteomes" id="UP001159042">
    <property type="component" value="Unassembled WGS sequence"/>
</dbReference>
<dbReference type="GO" id="GO:0006886">
    <property type="term" value="P:intracellular protein transport"/>
    <property type="evidence" value="ECO:0007669"/>
    <property type="project" value="InterPro"/>
</dbReference>
<name>A0AAV8W5L9_9CUCU</name>
<dbReference type="InterPro" id="IPR011989">
    <property type="entry name" value="ARM-like"/>
</dbReference>
<evidence type="ECO:0000256" key="4">
    <source>
        <dbReference type="ARBA" id="ARBA00022448"/>
    </source>
</evidence>
<feature type="coiled-coil region" evidence="9">
    <location>
        <begin position="731"/>
        <end position="758"/>
    </location>
</feature>
<dbReference type="Gene3D" id="1.25.10.10">
    <property type="entry name" value="Leucine-rich Repeat Variant"/>
    <property type="match status" value="1"/>
</dbReference>
<gene>
    <name evidence="10" type="ORF">NQ315_008404</name>
</gene>
<comment type="subcellular location">
    <subcellularLocation>
        <location evidence="1">Golgi apparatus membrane</location>
        <topology evidence="1">Peripheral membrane protein</topology>
    </subcellularLocation>
</comment>
<evidence type="ECO:0000256" key="6">
    <source>
        <dbReference type="ARBA" id="ARBA00023034"/>
    </source>
</evidence>
<dbReference type="GO" id="GO:0006890">
    <property type="term" value="P:retrograde vesicle-mediated transport, Golgi to endoplasmic reticulum"/>
    <property type="evidence" value="ECO:0007669"/>
    <property type="project" value="TreeGrafter"/>
</dbReference>